<dbReference type="Proteomes" id="UP001302349">
    <property type="component" value="Chromosome"/>
</dbReference>
<accession>A0ABZ0IVU7</accession>
<evidence type="ECO:0000313" key="1">
    <source>
        <dbReference type="EMBL" id="WOK08637.1"/>
    </source>
</evidence>
<organism evidence="1 2">
    <name type="scientific">Imperialibacter roseus</name>
    <dbReference type="NCBI Taxonomy" id="1324217"/>
    <lineage>
        <taxon>Bacteria</taxon>
        <taxon>Pseudomonadati</taxon>
        <taxon>Bacteroidota</taxon>
        <taxon>Cytophagia</taxon>
        <taxon>Cytophagales</taxon>
        <taxon>Flammeovirgaceae</taxon>
        <taxon>Imperialibacter</taxon>
    </lineage>
</organism>
<sequence length="291" mass="31662">MERQRFLSLSICIILGSYGLFAQQTGVVDYPTLGIRFTIPDGWKGAESGEVFLMGSDTKPGLLILMTHQESQIQNLKAQAEAGLVDEGINLQKSGDFEKVGSEGIGAEFSGNIQGTQAKAYIAAVVNPFGTGVTVVAATDVPNYSSLYKQLAKEIAGSLQFSQPKEPPVTEEWRQTLQGAKLTYLNSYSSSGYDSYGGYSDHEEILLCGNRFTFYKSSSMSIDTGGAYASSAGNSNNAGNWTVATSGAGVPLLRLQYDNGTISDYELEYKETKTYLNGYRYFRTYDHGECR</sequence>
<keyword evidence="2" id="KW-1185">Reference proteome</keyword>
<proteinExistence type="predicted"/>
<evidence type="ECO:0008006" key="3">
    <source>
        <dbReference type="Google" id="ProtNLM"/>
    </source>
</evidence>
<evidence type="ECO:0000313" key="2">
    <source>
        <dbReference type="Proteomes" id="UP001302349"/>
    </source>
</evidence>
<name>A0ABZ0IVU7_9BACT</name>
<gene>
    <name evidence="1" type="ORF">RT717_08305</name>
</gene>
<dbReference type="RefSeq" id="WP_317491272.1">
    <property type="nucleotide sequence ID" value="NZ_CP136051.1"/>
</dbReference>
<reference evidence="1 2" key="1">
    <citation type="journal article" date="2023" name="Microbiol. Resour. Announc.">
        <title>Complete Genome Sequence of Imperialibacter roseus strain P4T.</title>
        <authorList>
            <person name="Tizabi D.R."/>
            <person name="Bachvaroff T."/>
            <person name="Hill R.T."/>
        </authorList>
    </citation>
    <scope>NUCLEOTIDE SEQUENCE [LARGE SCALE GENOMIC DNA]</scope>
    <source>
        <strain evidence="1 2">P4T</strain>
    </source>
</reference>
<protein>
    <recommendedName>
        <fullName evidence="3">DUF1795 domain-containing protein</fullName>
    </recommendedName>
</protein>
<dbReference type="EMBL" id="CP136051">
    <property type="protein sequence ID" value="WOK08637.1"/>
    <property type="molecule type" value="Genomic_DNA"/>
</dbReference>